<reference evidence="1 2" key="1">
    <citation type="journal article" date="2021" name="Arch. Microbiol.">
        <title>Harenicola maris gen. nov., sp. nov. isolated from the Sea of Japan shallow sediments.</title>
        <authorList>
            <person name="Romanenko L.A."/>
            <person name="Kurilenko V.V."/>
            <person name="Chernysheva N.Y."/>
            <person name="Tekutyeva L.A."/>
            <person name="Velansky P.V."/>
            <person name="Svetashev V.I."/>
            <person name="Isaeva M.P."/>
        </authorList>
    </citation>
    <scope>NUCLEOTIDE SEQUENCE [LARGE SCALE GENOMIC DNA]</scope>
    <source>
        <strain evidence="1 2">KMM 3653</strain>
    </source>
</reference>
<keyword evidence="2" id="KW-1185">Reference proteome</keyword>
<accession>A0AAP2CQ37</accession>
<dbReference type="RefSeq" id="WP_327792668.1">
    <property type="nucleotide sequence ID" value="NZ_JADQAZ010000001.1"/>
</dbReference>
<dbReference type="Proteomes" id="UP001315686">
    <property type="component" value="Unassembled WGS sequence"/>
</dbReference>
<dbReference type="AlphaFoldDB" id="A0AAP2CQ37"/>
<protein>
    <submittedName>
        <fullName evidence="1">Uncharacterized protein</fullName>
    </submittedName>
</protein>
<comment type="caution">
    <text evidence="1">The sequence shown here is derived from an EMBL/GenBank/DDBJ whole genome shotgun (WGS) entry which is preliminary data.</text>
</comment>
<dbReference type="EMBL" id="JADQAZ010000001">
    <property type="protein sequence ID" value="MBT0956466.1"/>
    <property type="molecule type" value="Genomic_DNA"/>
</dbReference>
<proteinExistence type="predicted"/>
<gene>
    <name evidence="1" type="ORF">IV417_03635</name>
</gene>
<evidence type="ECO:0000313" key="1">
    <source>
        <dbReference type="EMBL" id="MBT0956466.1"/>
    </source>
</evidence>
<name>A0AAP2CQ37_9RHOB</name>
<evidence type="ECO:0000313" key="2">
    <source>
        <dbReference type="Proteomes" id="UP001315686"/>
    </source>
</evidence>
<sequence length="54" mass="4895">MKAAVGQPVVDGAGVAGVQVRAGGACGFVDGEGLALVKGEADAAQGRAGGAIGG</sequence>
<organism evidence="1 2">
    <name type="scientific">Harenicola maris</name>
    <dbReference type="NCBI Taxonomy" id="2841044"/>
    <lineage>
        <taxon>Bacteria</taxon>
        <taxon>Pseudomonadati</taxon>
        <taxon>Pseudomonadota</taxon>
        <taxon>Alphaproteobacteria</taxon>
        <taxon>Rhodobacterales</taxon>
        <taxon>Paracoccaceae</taxon>
        <taxon>Harenicola</taxon>
    </lineage>
</organism>